<dbReference type="PANTHER" id="PTHR31589">
    <property type="entry name" value="PROTEIN, PUTATIVE (DUF239)-RELATED-RELATED"/>
    <property type="match status" value="1"/>
</dbReference>
<accession>M8B3H6</accession>
<sequence length="291" mass="31630">MVMVKMLMEIDPLPMRGSMMMTMVTISPSWRDASPAEQLPGALDWFRQVPPRDDGTSSRKLPSYFSRAKDTKAAHATYAASYFGLVVTMDVYGYNLINGQVSTTTIIIGNLEDGKFNEDAIWVGWQRDAYRTTGCFDMECPGFEPARGARLKPGAVIDPSSHQKITIKVLQDRKTGDWWIRAGFNGSTTVIGRYPAKLFDKLSRKATNIAMSGVVGAIGSTPSPLMGSGFFPLSKAASITGISYIGEDGKLRPFALNTIKVETKSSCYSVTPIINAKFSYGGPGGCSARAF</sequence>
<dbReference type="EnsemblPlants" id="EMT08556">
    <property type="protein sequence ID" value="EMT08556"/>
    <property type="gene ID" value="F775_01083"/>
</dbReference>
<dbReference type="InterPro" id="IPR053168">
    <property type="entry name" value="Glutamic_endopeptidase"/>
</dbReference>
<dbReference type="PROSITE" id="PS52045">
    <property type="entry name" value="NEPROSIN_PEP_CD"/>
    <property type="match status" value="1"/>
</dbReference>
<name>M8B3H6_AEGTA</name>
<reference evidence="2" key="1">
    <citation type="submission" date="2015-06" db="UniProtKB">
        <authorList>
            <consortium name="EnsemblPlants"/>
        </authorList>
    </citation>
    <scope>IDENTIFICATION</scope>
</reference>
<dbReference type="Pfam" id="PF03080">
    <property type="entry name" value="Neprosin"/>
    <property type="match status" value="1"/>
</dbReference>
<protein>
    <recommendedName>
        <fullName evidence="1">Neprosin PEP catalytic domain-containing protein</fullName>
    </recommendedName>
</protein>
<evidence type="ECO:0000313" key="2">
    <source>
        <dbReference type="EnsemblPlants" id="EMT08556"/>
    </source>
</evidence>
<evidence type="ECO:0000259" key="1">
    <source>
        <dbReference type="PROSITE" id="PS52045"/>
    </source>
</evidence>
<proteinExistence type="predicted"/>
<dbReference type="AlphaFoldDB" id="M8B3H6"/>
<dbReference type="InterPro" id="IPR004314">
    <property type="entry name" value="Neprosin"/>
</dbReference>
<feature type="domain" description="Neprosin PEP catalytic" evidence="1">
    <location>
        <begin position="63"/>
        <end position="287"/>
    </location>
</feature>
<dbReference type="PANTHER" id="PTHR31589:SF170">
    <property type="entry name" value="NEPROSIN DOMAIN-CONTAINING PROTEIN"/>
    <property type="match status" value="1"/>
</dbReference>
<organism evidence="2">
    <name type="scientific">Aegilops tauschii</name>
    <name type="common">Tausch's goatgrass</name>
    <name type="synonym">Aegilops squarrosa</name>
    <dbReference type="NCBI Taxonomy" id="37682"/>
    <lineage>
        <taxon>Eukaryota</taxon>
        <taxon>Viridiplantae</taxon>
        <taxon>Streptophyta</taxon>
        <taxon>Embryophyta</taxon>
        <taxon>Tracheophyta</taxon>
        <taxon>Spermatophyta</taxon>
        <taxon>Magnoliopsida</taxon>
        <taxon>Liliopsida</taxon>
        <taxon>Poales</taxon>
        <taxon>Poaceae</taxon>
        <taxon>BOP clade</taxon>
        <taxon>Pooideae</taxon>
        <taxon>Triticodae</taxon>
        <taxon>Triticeae</taxon>
        <taxon>Triticinae</taxon>
        <taxon>Aegilops</taxon>
    </lineage>
</organism>